<reference evidence="2" key="1">
    <citation type="submission" date="2020-09" db="EMBL/GenBank/DDBJ databases">
        <authorList>
            <person name="Kim M.K."/>
        </authorList>
    </citation>
    <scope>NUCLEOTIDE SEQUENCE</scope>
    <source>
        <strain evidence="2">BT664</strain>
    </source>
</reference>
<evidence type="ECO:0000313" key="3">
    <source>
        <dbReference type="Proteomes" id="UP000612233"/>
    </source>
</evidence>
<gene>
    <name evidence="2" type="ORF">IC235_20940</name>
</gene>
<dbReference type="PANTHER" id="PTHR43019:SF23">
    <property type="entry name" value="PROTEASE DO-LIKE 5, CHLOROPLASTIC"/>
    <property type="match status" value="1"/>
</dbReference>
<dbReference type="GO" id="GO:0006508">
    <property type="term" value="P:proteolysis"/>
    <property type="evidence" value="ECO:0007669"/>
    <property type="project" value="InterPro"/>
</dbReference>
<sequence length="397" mass="43852">MADNYEMMTEADYYALFEAYANGELAGPARANLEARLAADSALALRYTDFTELTSTLRAYGERQNVRQQLRSMHAAMLAADTAQEYIATPPTEKPATLTYSVNPMLRLSRTEQKLREFWNGHRATVGVAASVAILAVFSTLLGLEWWRAANTKPSLYGYTVLSREVERIKKNQKDLLNQVDKAGAGIVVPKENKVSGTGFALTSDGYLVTSYHVIQGADSLLVEGRDRQRYHAEPVYSDVKHDLAILRITDKKFLGFGRLPYAIKAGEVDLGERVFTLGYPREDVVYGEGALSARSGFEGDTAFYQVSVPVNPGNSGGPLLDERGNLIGVVSGRQNDAQNTAFATKSSYLMRLVDSLAAAKPVAPYHLPRYGQLAYAPRPQQIKKLQEFVFIVKVFE</sequence>
<proteinExistence type="predicted"/>
<dbReference type="Gene3D" id="2.40.10.10">
    <property type="entry name" value="Trypsin-like serine proteases"/>
    <property type="match status" value="2"/>
</dbReference>
<evidence type="ECO:0000313" key="2">
    <source>
        <dbReference type="EMBL" id="MBD2770361.1"/>
    </source>
</evidence>
<dbReference type="InterPro" id="IPR001940">
    <property type="entry name" value="Peptidase_S1C"/>
</dbReference>
<comment type="caution">
    <text evidence="2">The sequence shown here is derived from an EMBL/GenBank/DDBJ whole genome shotgun (WGS) entry which is preliminary data.</text>
</comment>
<keyword evidence="1" id="KW-0472">Membrane</keyword>
<organism evidence="2 3">
    <name type="scientific">Hymenobacter montanus</name>
    <dbReference type="NCBI Taxonomy" id="2771359"/>
    <lineage>
        <taxon>Bacteria</taxon>
        <taxon>Pseudomonadati</taxon>
        <taxon>Bacteroidota</taxon>
        <taxon>Cytophagia</taxon>
        <taxon>Cytophagales</taxon>
        <taxon>Hymenobacteraceae</taxon>
        <taxon>Hymenobacter</taxon>
    </lineage>
</organism>
<feature type="transmembrane region" description="Helical" evidence="1">
    <location>
        <begin position="124"/>
        <end position="147"/>
    </location>
</feature>
<dbReference type="RefSeq" id="WP_191007170.1">
    <property type="nucleotide sequence ID" value="NZ_JACXAD010000035.1"/>
</dbReference>
<dbReference type="GO" id="GO:0004252">
    <property type="term" value="F:serine-type endopeptidase activity"/>
    <property type="evidence" value="ECO:0007669"/>
    <property type="project" value="InterPro"/>
</dbReference>
<keyword evidence="3" id="KW-1185">Reference proteome</keyword>
<keyword evidence="1" id="KW-1133">Transmembrane helix</keyword>
<dbReference type="EMBL" id="JACXAD010000035">
    <property type="protein sequence ID" value="MBD2770361.1"/>
    <property type="molecule type" value="Genomic_DNA"/>
</dbReference>
<accession>A0A927BGA1</accession>
<dbReference type="Pfam" id="PF13365">
    <property type="entry name" value="Trypsin_2"/>
    <property type="match status" value="1"/>
</dbReference>
<keyword evidence="1" id="KW-0812">Transmembrane</keyword>
<dbReference type="PRINTS" id="PR00834">
    <property type="entry name" value="PROTEASES2C"/>
</dbReference>
<dbReference type="SUPFAM" id="SSF50494">
    <property type="entry name" value="Trypsin-like serine proteases"/>
    <property type="match status" value="1"/>
</dbReference>
<dbReference type="PANTHER" id="PTHR43019">
    <property type="entry name" value="SERINE ENDOPROTEASE DEGS"/>
    <property type="match status" value="1"/>
</dbReference>
<protein>
    <submittedName>
        <fullName evidence="2">Trypsin-like peptidase domain-containing protein</fullName>
    </submittedName>
</protein>
<dbReference type="AlphaFoldDB" id="A0A927BGA1"/>
<evidence type="ECO:0000256" key="1">
    <source>
        <dbReference type="SAM" id="Phobius"/>
    </source>
</evidence>
<name>A0A927BGA1_9BACT</name>
<dbReference type="InterPro" id="IPR009003">
    <property type="entry name" value="Peptidase_S1_PA"/>
</dbReference>
<dbReference type="InterPro" id="IPR043504">
    <property type="entry name" value="Peptidase_S1_PA_chymotrypsin"/>
</dbReference>
<dbReference type="Proteomes" id="UP000612233">
    <property type="component" value="Unassembled WGS sequence"/>
</dbReference>